<proteinExistence type="predicted"/>
<dbReference type="EMBL" id="JTEO01000061">
    <property type="protein sequence ID" value="MCQ6963936.1"/>
    <property type="molecule type" value="Genomic_DNA"/>
</dbReference>
<dbReference type="Pfam" id="PF16807">
    <property type="entry name" value="Phage_tail_terminator_4"/>
    <property type="match status" value="1"/>
</dbReference>
<evidence type="ECO:0000313" key="2">
    <source>
        <dbReference type="Proteomes" id="UP001206983"/>
    </source>
</evidence>
<dbReference type="Proteomes" id="UP001206983">
    <property type="component" value="Unassembled WGS sequence"/>
</dbReference>
<name>A0AAE3KYN6_9EURY</name>
<dbReference type="InterPro" id="IPR053745">
    <property type="entry name" value="Viral_Tail_Comp_sf"/>
</dbReference>
<gene>
    <name evidence="1" type="ORF">PV02_12825</name>
</gene>
<dbReference type="Gene3D" id="3.30.2000.30">
    <property type="match status" value="1"/>
</dbReference>
<reference evidence="1 2" key="1">
    <citation type="journal article" date="2011" name="Appl. Environ. Microbiol.">
        <title>Methanogenic archaea isolated from Taiwan's Chelungpu fault.</title>
        <authorList>
            <person name="Wu S.Y."/>
            <person name="Lai M.C."/>
        </authorList>
    </citation>
    <scope>NUCLEOTIDE SEQUENCE [LARGE SCALE GENOMIC DNA]</scope>
    <source>
        <strain evidence="1 2">St545Mb</strain>
    </source>
</reference>
<comment type="caution">
    <text evidence="1">The sequence shown here is derived from an EMBL/GenBank/DDBJ whole genome shotgun (WGS) entry which is preliminary data.</text>
</comment>
<accession>A0AAE3KYN6</accession>
<feature type="non-terminal residue" evidence="1">
    <location>
        <position position="68"/>
    </location>
</feature>
<protein>
    <submittedName>
        <fullName evidence="1">Antigen B</fullName>
    </submittedName>
</protein>
<feature type="non-terminal residue" evidence="1">
    <location>
        <position position="1"/>
    </location>
</feature>
<sequence>MYVDVFTVFVHAIAEPGGSSVGVYKLIQDLEEAMTEKIEIDEEYWILEQTSQGLQQIQTDETNEKHAI</sequence>
<evidence type="ECO:0000313" key="1">
    <source>
        <dbReference type="EMBL" id="MCQ6963936.1"/>
    </source>
</evidence>
<dbReference type="AlphaFoldDB" id="A0AAE3KYN6"/>
<keyword evidence="2" id="KW-1185">Reference proteome</keyword>
<organism evidence="1 2">
    <name type="scientific">Methanolobus chelungpuianus</name>
    <dbReference type="NCBI Taxonomy" id="502115"/>
    <lineage>
        <taxon>Archaea</taxon>
        <taxon>Methanobacteriati</taxon>
        <taxon>Methanobacteriota</taxon>
        <taxon>Stenosarchaea group</taxon>
        <taxon>Methanomicrobia</taxon>
        <taxon>Methanosarcinales</taxon>
        <taxon>Methanosarcinaceae</taxon>
        <taxon>Methanolobus</taxon>
    </lineage>
</organism>